<dbReference type="GO" id="GO:0032259">
    <property type="term" value="P:methylation"/>
    <property type="evidence" value="ECO:0007669"/>
    <property type="project" value="UniProtKB-KW"/>
</dbReference>
<dbReference type="InterPro" id="IPR013216">
    <property type="entry name" value="Methyltransf_11"/>
</dbReference>
<feature type="domain" description="Methyltransferase type 11" evidence="4">
    <location>
        <begin position="46"/>
        <end position="132"/>
    </location>
</feature>
<keyword evidence="3 5" id="KW-0808">Transferase</keyword>
<evidence type="ECO:0000313" key="6">
    <source>
        <dbReference type="Proteomes" id="UP000053881"/>
    </source>
</evidence>
<reference evidence="5 6" key="1">
    <citation type="submission" date="2015-06" db="EMBL/GenBank/DDBJ databases">
        <title>Genome sequencing project of Bacillus galactosidilyticus PL133.</title>
        <authorList>
            <person name="Gaiero J."/>
            <person name="Nicol R."/>
            <person name="Habash M."/>
        </authorList>
    </citation>
    <scope>NUCLEOTIDE SEQUENCE [LARGE SCALE GENOMIC DNA]</scope>
    <source>
        <strain evidence="5 6">PL133</strain>
    </source>
</reference>
<comment type="similarity">
    <text evidence="1">Belongs to the methyltransferase superfamily.</text>
</comment>
<evidence type="ECO:0000256" key="3">
    <source>
        <dbReference type="ARBA" id="ARBA00022679"/>
    </source>
</evidence>
<dbReference type="InterPro" id="IPR051052">
    <property type="entry name" value="Diverse_substrate_MTase"/>
</dbReference>
<evidence type="ECO:0000256" key="2">
    <source>
        <dbReference type="ARBA" id="ARBA00022603"/>
    </source>
</evidence>
<dbReference type="Pfam" id="PF08241">
    <property type="entry name" value="Methyltransf_11"/>
    <property type="match status" value="1"/>
</dbReference>
<evidence type="ECO:0000259" key="4">
    <source>
        <dbReference type="Pfam" id="PF08241"/>
    </source>
</evidence>
<dbReference type="Proteomes" id="UP000053881">
    <property type="component" value="Unassembled WGS sequence"/>
</dbReference>
<dbReference type="Gene3D" id="3.40.50.150">
    <property type="entry name" value="Vaccinia Virus protein VP39"/>
    <property type="match status" value="1"/>
</dbReference>
<gene>
    <name evidence="5" type="ORF">ACA29_12340</name>
</gene>
<dbReference type="EMBL" id="LGPB01000103">
    <property type="protein sequence ID" value="KRG11928.1"/>
    <property type="molecule type" value="Genomic_DNA"/>
</dbReference>
<dbReference type="CDD" id="cd02440">
    <property type="entry name" value="AdoMet_MTases"/>
    <property type="match status" value="1"/>
</dbReference>
<evidence type="ECO:0000313" key="5">
    <source>
        <dbReference type="EMBL" id="KRG11928.1"/>
    </source>
</evidence>
<dbReference type="AlphaFoldDB" id="A0A0Q9Y835"/>
<keyword evidence="2 5" id="KW-0489">Methyltransferase</keyword>
<dbReference type="PANTHER" id="PTHR44942:SF4">
    <property type="entry name" value="METHYLTRANSFERASE TYPE 11 DOMAIN-CONTAINING PROTEIN"/>
    <property type="match status" value="1"/>
</dbReference>
<sequence>MQDIRANNVDRFLGYSQFYDQNRPVPPADVVRILTRYLTDAPNRVVDVGCGTGLSSFIWLDQAKDIIGVEPNDDMRETAISHWQSQQRPKNLRFVKGISDQLELDSNSVDILTCSQSFHWMDPQPTLRHCGNLLVCCVMVESLLRDGGVFAAYDCDWPPTFTKEVEEHYHTLIALAEARARVIELAPAEQLAFKWDKNKHLQQIRESQLFSFSKEIVFHQWERCEANRYANIALSQGGLQTALKLGADDLHKEIQAFQDHVQEAFASQTQDILFSYRMRLGIK</sequence>
<accession>A0A0Q9Y835</accession>
<comment type="caution">
    <text evidence="5">The sequence shown here is derived from an EMBL/GenBank/DDBJ whole genome shotgun (WGS) entry which is preliminary data.</text>
</comment>
<evidence type="ECO:0000256" key="1">
    <source>
        <dbReference type="ARBA" id="ARBA00008361"/>
    </source>
</evidence>
<dbReference type="PATRIC" id="fig|217031.4.peg.4102"/>
<dbReference type="PANTHER" id="PTHR44942">
    <property type="entry name" value="METHYLTRANSF_11 DOMAIN-CONTAINING PROTEIN"/>
    <property type="match status" value="1"/>
</dbReference>
<proteinExistence type="inferred from homology"/>
<dbReference type="SUPFAM" id="SSF53335">
    <property type="entry name" value="S-adenosyl-L-methionine-dependent methyltransferases"/>
    <property type="match status" value="1"/>
</dbReference>
<dbReference type="InterPro" id="IPR029063">
    <property type="entry name" value="SAM-dependent_MTases_sf"/>
</dbReference>
<dbReference type="GO" id="GO:0008757">
    <property type="term" value="F:S-adenosylmethionine-dependent methyltransferase activity"/>
    <property type="evidence" value="ECO:0007669"/>
    <property type="project" value="InterPro"/>
</dbReference>
<name>A0A0Q9Y835_9BACI</name>
<protein>
    <submittedName>
        <fullName evidence="5">SAM-dependent methyltransferase</fullName>
    </submittedName>
</protein>
<organism evidence="5 6">
    <name type="scientific">Lederbergia galactosidilytica</name>
    <dbReference type="NCBI Taxonomy" id="217031"/>
    <lineage>
        <taxon>Bacteria</taxon>
        <taxon>Bacillati</taxon>
        <taxon>Bacillota</taxon>
        <taxon>Bacilli</taxon>
        <taxon>Bacillales</taxon>
        <taxon>Bacillaceae</taxon>
        <taxon>Lederbergia</taxon>
    </lineage>
</organism>